<name>A0A494W4E3_9SPHN</name>
<dbReference type="Proteomes" id="UP000279959">
    <property type="component" value="Chromosome"/>
</dbReference>
<organism evidence="1 2">
    <name type="scientific">Sphingobium amiense</name>
    <dbReference type="NCBI Taxonomy" id="135719"/>
    <lineage>
        <taxon>Bacteria</taxon>
        <taxon>Pseudomonadati</taxon>
        <taxon>Pseudomonadota</taxon>
        <taxon>Alphaproteobacteria</taxon>
        <taxon>Sphingomonadales</taxon>
        <taxon>Sphingomonadaceae</taxon>
        <taxon>Sphingobium</taxon>
    </lineage>
</organism>
<keyword evidence="2" id="KW-1185">Reference proteome</keyword>
<evidence type="ECO:0000313" key="2">
    <source>
        <dbReference type="Proteomes" id="UP000279959"/>
    </source>
</evidence>
<dbReference type="KEGG" id="sami:SAMIE_1015390"/>
<sequence length="206" mass="22596">MARPRGDASNLIKRLEAALTVAKPRDVVDTTVMSKIVGMTWRNLLVTHIEPDAAFPVKRRGAEGVAWEFQVVKVLRHMIRRARERMATNEAAARRAHQLTSFSVPEDPEGPMSLADLAKLADLTIRAQNEKTRQREYVPAARVRDFLIRYNAAVTGGILGISQVTDPNGGMDPAARAVIDNELRNVAVHVGGIVDAFLKELGAGLQ</sequence>
<gene>
    <name evidence="1" type="ORF">SAMIE_1015390</name>
</gene>
<accession>A0A494W4E3</accession>
<dbReference type="RefSeq" id="WP_066700058.1">
    <property type="nucleotide sequence ID" value="NZ_AP018664.1"/>
</dbReference>
<evidence type="ECO:0000313" key="1">
    <source>
        <dbReference type="EMBL" id="BBD98038.1"/>
    </source>
</evidence>
<proteinExistence type="predicted"/>
<protein>
    <submittedName>
        <fullName evidence="1">Uncharacterized protein</fullName>
    </submittedName>
</protein>
<reference evidence="1 2" key="1">
    <citation type="submission" date="2018-05" db="EMBL/GenBank/DDBJ databases">
        <title>Complete Genome Sequence of the Nonylphenol-Degrading Bacterium Sphingobium amiense DSM 16289T.</title>
        <authorList>
            <person name="Ootsuka M."/>
            <person name="Nishizawa T."/>
            <person name="Ohta H."/>
        </authorList>
    </citation>
    <scope>NUCLEOTIDE SEQUENCE [LARGE SCALE GENOMIC DNA]</scope>
    <source>
        <strain evidence="1 2">DSM 16289</strain>
    </source>
</reference>
<dbReference type="EMBL" id="AP018664">
    <property type="protein sequence ID" value="BBD98038.1"/>
    <property type="molecule type" value="Genomic_DNA"/>
</dbReference>
<dbReference type="AlphaFoldDB" id="A0A494W4E3"/>